<dbReference type="EMBL" id="JAGIYQ010000005">
    <property type="protein sequence ID" value="MBP0725496.1"/>
    <property type="molecule type" value="Genomic_DNA"/>
</dbReference>
<keyword evidence="2" id="KW-1185">Reference proteome</keyword>
<proteinExistence type="predicted"/>
<comment type="caution">
    <text evidence="1">The sequence shown here is derived from an EMBL/GenBank/DDBJ whole genome shotgun (WGS) entry which is preliminary data.</text>
</comment>
<name>A0A940NMU9_9BACI</name>
<dbReference type="Proteomes" id="UP000682134">
    <property type="component" value="Unassembled WGS sequence"/>
</dbReference>
<organism evidence="1 2">
    <name type="scientific">Gottfriedia endophytica</name>
    <dbReference type="NCBI Taxonomy" id="2820819"/>
    <lineage>
        <taxon>Bacteria</taxon>
        <taxon>Bacillati</taxon>
        <taxon>Bacillota</taxon>
        <taxon>Bacilli</taxon>
        <taxon>Bacillales</taxon>
        <taxon>Bacillaceae</taxon>
        <taxon>Gottfriedia</taxon>
    </lineage>
</organism>
<protein>
    <submittedName>
        <fullName evidence="1">Uncharacterized protein</fullName>
    </submittedName>
</protein>
<sequence length="61" mass="6916">MGISKSYVDLLNGMSLSSLENEKGSILLMLQRLDLTDDDFYDLIKKLELIHLITLQNTSTN</sequence>
<reference evidence="1" key="1">
    <citation type="submission" date="2021-04" db="EMBL/GenBank/DDBJ databases">
        <title>Genome seq and assembly of Bacillus sp.</title>
        <authorList>
            <person name="Chhetri G."/>
        </authorList>
    </citation>
    <scope>NUCLEOTIDE SEQUENCE</scope>
    <source>
        <strain evidence="1">RG28</strain>
    </source>
</reference>
<evidence type="ECO:0000313" key="2">
    <source>
        <dbReference type="Proteomes" id="UP000682134"/>
    </source>
</evidence>
<gene>
    <name evidence="1" type="ORF">J5Y03_09870</name>
</gene>
<evidence type="ECO:0000313" key="1">
    <source>
        <dbReference type="EMBL" id="MBP0725496.1"/>
    </source>
</evidence>
<dbReference type="RefSeq" id="WP_209405103.1">
    <property type="nucleotide sequence ID" value="NZ_JAGIYQ010000005.1"/>
</dbReference>
<accession>A0A940NMU9</accession>
<dbReference type="AlphaFoldDB" id="A0A940NMU9"/>